<evidence type="ECO:0000256" key="1">
    <source>
        <dbReference type="ARBA" id="ARBA00004370"/>
    </source>
</evidence>
<dbReference type="EMBL" id="CAJOBB010000782">
    <property type="protein sequence ID" value="CAF3750385.1"/>
    <property type="molecule type" value="Genomic_DNA"/>
</dbReference>
<feature type="transmembrane region" description="Helical" evidence="5">
    <location>
        <begin position="123"/>
        <end position="147"/>
    </location>
</feature>
<organism evidence="8 11">
    <name type="scientific">Adineta steineri</name>
    <dbReference type="NCBI Taxonomy" id="433720"/>
    <lineage>
        <taxon>Eukaryota</taxon>
        <taxon>Metazoa</taxon>
        <taxon>Spiralia</taxon>
        <taxon>Gnathifera</taxon>
        <taxon>Rotifera</taxon>
        <taxon>Eurotatoria</taxon>
        <taxon>Bdelloidea</taxon>
        <taxon>Adinetida</taxon>
        <taxon>Adinetidae</taxon>
        <taxon>Adineta</taxon>
    </lineage>
</organism>
<accession>A0A814MIU4</accession>
<feature type="transmembrane region" description="Helical" evidence="5">
    <location>
        <begin position="44"/>
        <end position="73"/>
    </location>
</feature>
<dbReference type="Gene3D" id="1.20.1070.10">
    <property type="entry name" value="Rhodopsin 7-helix transmembrane proteins"/>
    <property type="match status" value="1"/>
</dbReference>
<dbReference type="GO" id="GO:0004930">
    <property type="term" value="F:G protein-coupled receptor activity"/>
    <property type="evidence" value="ECO:0007669"/>
    <property type="project" value="InterPro"/>
</dbReference>
<dbReference type="EMBL" id="CAJNON010000185">
    <property type="protein sequence ID" value="CAF1080365.1"/>
    <property type="molecule type" value="Genomic_DNA"/>
</dbReference>
<feature type="transmembrane region" description="Helical" evidence="5">
    <location>
        <begin position="253"/>
        <end position="272"/>
    </location>
</feature>
<dbReference type="EMBL" id="CAJNOE010000204">
    <property type="protein sequence ID" value="CAF1044898.1"/>
    <property type="molecule type" value="Genomic_DNA"/>
</dbReference>
<evidence type="ECO:0000313" key="11">
    <source>
        <dbReference type="Proteomes" id="UP000663891"/>
    </source>
</evidence>
<evidence type="ECO:0000256" key="4">
    <source>
        <dbReference type="ARBA" id="ARBA00023136"/>
    </source>
</evidence>
<feature type="transmembrane region" description="Helical" evidence="5">
    <location>
        <begin position="217"/>
        <end position="241"/>
    </location>
</feature>
<keyword evidence="2 5" id="KW-0812">Transmembrane</keyword>
<proteinExistence type="predicted"/>
<dbReference type="Proteomes" id="UP000663881">
    <property type="component" value="Unassembled WGS sequence"/>
</dbReference>
<dbReference type="EMBL" id="CAJOAY010000374">
    <property type="protein sequence ID" value="CAF3647235.1"/>
    <property type="molecule type" value="Genomic_DNA"/>
</dbReference>
<keyword evidence="4 5" id="KW-0472">Membrane</keyword>
<feature type="domain" description="G-protein coupled receptors family 1 profile" evidence="6">
    <location>
        <begin position="24"/>
        <end position="279"/>
    </location>
</feature>
<gene>
    <name evidence="7" type="ORF">IZO911_LOCUS20002</name>
    <name evidence="10" type="ORF">KXQ929_LOCUS14202</name>
    <name evidence="9" type="ORF">OKA104_LOCUS8990</name>
    <name evidence="8" type="ORF">VCS650_LOCUS18978</name>
</gene>
<reference evidence="8" key="1">
    <citation type="submission" date="2021-02" db="EMBL/GenBank/DDBJ databases">
        <authorList>
            <person name="Nowell W R."/>
        </authorList>
    </citation>
    <scope>NUCLEOTIDE SEQUENCE</scope>
</reference>
<feature type="transmembrane region" description="Helical" evidence="5">
    <location>
        <begin position="6"/>
        <end position="32"/>
    </location>
</feature>
<dbReference type="GO" id="GO:0016020">
    <property type="term" value="C:membrane"/>
    <property type="evidence" value="ECO:0007669"/>
    <property type="project" value="UniProtKB-SubCell"/>
</dbReference>
<keyword evidence="3 5" id="KW-1133">Transmembrane helix</keyword>
<evidence type="ECO:0000256" key="5">
    <source>
        <dbReference type="SAM" id="Phobius"/>
    </source>
</evidence>
<evidence type="ECO:0000313" key="8">
    <source>
        <dbReference type="EMBL" id="CAF1080365.1"/>
    </source>
</evidence>
<evidence type="ECO:0000313" key="9">
    <source>
        <dbReference type="EMBL" id="CAF3647235.1"/>
    </source>
</evidence>
<dbReference type="InterPro" id="IPR000276">
    <property type="entry name" value="GPCR_Rhodpsn"/>
</dbReference>
<dbReference type="OrthoDB" id="10042359at2759"/>
<name>A0A814MIU4_9BILA</name>
<evidence type="ECO:0000313" key="7">
    <source>
        <dbReference type="EMBL" id="CAF1044898.1"/>
    </source>
</evidence>
<dbReference type="PROSITE" id="PS50262">
    <property type="entry name" value="G_PROTEIN_RECEP_F1_2"/>
    <property type="match status" value="1"/>
</dbReference>
<feature type="transmembrane region" description="Helical" evidence="5">
    <location>
        <begin position="167"/>
        <end position="186"/>
    </location>
</feature>
<dbReference type="Pfam" id="PF00001">
    <property type="entry name" value="7tm_1"/>
    <property type="match status" value="1"/>
</dbReference>
<comment type="subcellular location">
    <subcellularLocation>
        <location evidence="1">Membrane</location>
    </subcellularLocation>
</comment>
<evidence type="ECO:0000259" key="6">
    <source>
        <dbReference type="PROSITE" id="PS50262"/>
    </source>
</evidence>
<comment type="caution">
    <text evidence="8">The sequence shown here is derived from an EMBL/GenBank/DDBJ whole genome shotgun (WGS) entry which is preliminary data.</text>
</comment>
<evidence type="ECO:0000313" key="10">
    <source>
        <dbReference type="EMBL" id="CAF3750385.1"/>
    </source>
</evidence>
<dbReference type="SUPFAM" id="SSF81321">
    <property type="entry name" value="Family A G protein-coupled receptor-like"/>
    <property type="match status" value="1"/>
</dbReference>
<sequence length="313" mass="36536">MASIATILGITDWCFNFLGILIFLLIFIIIIIKCRRKLHDISLVLTLNSCLASIFTCLTICIMICSNLTTGFLTFDHQFCIFWGLLHDEFTCAIYYSYCLHGIYRLCRVVFYKNKVLVVYSLYIKLIFCQWLLTILILLPPVFLNWYTKISTEKYCLVPYTNLLAETYHIVVIYLIPLICIAIIYIKITTFIRNSSHVSLFILEKRQRQRNIRDLTVLKRIIILMLILTSLRLPATVFMIYDAIIGNLYPYTFAIVGLTTSICLIFVALLTIHITPQLRKNIFIFHNRRNNQINVQVIPQLDLPMNTHIETIQ</sequence>
<protein>
    <recommendedName>
        <fullName evidence="6">G-protein coupled receptors family 1 profile domain-containing protein</fullName>
    </recommendedName>
</protein>
<dbReference type="AlphaFoldDB" id="A0A814MIU4"/>
<evidence type="ECO:0000256" key="3">
    <source>
        <dbReference type="ARBA" id="ARBA00022989"/>
    </source>
</evidence>
<evidence type="ECO:0000256" key="2">
    <source>
        <dbReference type="ARBA" id="ARBA00022692"/>
    </source>
</evidence>
<dbReference type="Proteomes" id="UP000663860">
    <property type="component" value="Unassembled WGS sequence"/>
</dbReference>
<dbReference type="InterPro" id="IPR017452">
    <property type="entry name" value="GPCR_Rhodpsn_7TM"/>
</dbReference>
<dbReference type="Proteomes" id="UP000663891">
    <property type="component" value="Unassembled WGS sequence"/>
</dbReference>
<dbReference type="Proteomes" id="UP000663868">
    <property type="component" value="Unassembled WGS sequence"/>
</dbReference>